<dbReference type="Proteomes" id="UP000178603">
    <property type="component" value="Unassembled WGS sequence"/>
</dbReference>
<evidence type="ECO:0000313" key="2">
    <source>
        <dbReference type="EMBL" id="OGM54508.1"/>
    </source>
</evidence>
<proteinExistence type="predicted"/>
<comment type="caution">
    <text evidence="2">The sequence shown here is derived from an EMBL/GenBank/DDBJ whole genome shotgun (WGS) entry which is preliminary data.</text>
</comment>
<name>A0A1F8AT82_9BACT</name>
<evidence type="ECO:0000256" key="1">
    <source>
        <dbReference type="SAM" id="Coils"/>
    </source>
</evidence>
<dbReference type="EMBL" id="MGGW01000014">
    <property type="protein sequence ID" value="OGM54508.1"/>
    <property type="molecule type" value="Genomic_DNA"/>
</dbReference>
<dbReference type="AlphaFoldDB" id="A0A1F8AT82"/>
<dbReference type="InterPro" id="IPR043733">
    <property type="entry name" value="DUF5677"/>
</dbReference>
<reference evidence="2 3" key="1">
    <citation type="journal article" date="2016" name="Nat. Commun.">
        <title>Thousands of microbial genomes shed light on interconnected biogeochemical processes in an aquifer system.</title>
        <authorList>
            <person name="Anantharaman K."/>
            <person name="Brown C.T."/>
            <person name="Hug L.A."/>
            <person name="Sharon I."/>
            <person name="Castelle C.J."/>
            <person name="Probst A.J."/>
            <person name="Thomas B.C."/>
            <person name="Singh A."/>
            <person name="Wilkins M.J."/>
            <person name="Karaoz U."/>
            <person name="Brodie E.L."/>
            <person name="Williams K.H."/>
            <person name="Hubbard S.S."/>
            <person name="Banfield J.F."/>
        </authorList>
    </citation>
    <scope>NUCLEOTIDE SEQUENCE [LARGE SCALE GENOMIC DNA]</scope>
</reference>
<organism evidence="2 3">
    <name type="scientific">Candidatus Woesebacteria bacterium RIFCSPHIGHO2_12_FULL_41_24</name>
    <dbReference type="NCBI Taxonomy" id="1802510"/>
    <lineage>
        <taxon>Bacteria</taxon>
        <taxon>Candidatus Woeseibacteriota</taxon>
    </lineage>
</organism>
<evidence type="ECO:0000313" key="3">
    <source>
        <dbReference type="Proteomes" id="UP000178603"/>
    </source>
</evidence>
<dbReference type="Pfam" id="PF18928">
    <property type="entry name" value="DUF5677"/>
    <property type="match status" value="1"/>
</dbReference>
<gene>
    <name evidence="2" type="ORF">A3E44_00400</name>
</gene>
<sequence length="255" mass="29377">MQTKIPFPADAKGVLDKLEALWTYADTATQGNTIKWQGDLRRVILMQMTGAFHRTIRAILSEIRGGSVDGLDSHIRSIVEGLISTKYILEDDTQMRARAFIAHDHRDRIAELRRLIPLLERNATPGMATVTDAQRYRNLLAQLEQELTQTETQYGRDTIRWPSLQERARLSNAEELYATAFWLLSLDAHMTSRGLDRFMRDGGNNNFVVELGQDLSRSYMHFRTAHICYLALLNESNRLFGVPPREELDRFELRQ</sequence>
<accession>A0A1F8AT82</accession>
<protein>
    <submittedName>
        <fullName evidence="2">Uncharacterized protein</fullName>
    </submittedName>
</protein>
<keyword evidence="1" id="KW-0175">Coiled coil</keyword>
<feature type="coiled-coil region" evidence="1">
    <location>
        <begin position="102"/>
        <end position="153"/>
    </location>
</feature>